<feature type="domain" description="Metallo-beta-lactamase" evidence="2">
    <location>
        <begin position="38"/>
        <end position="245"/>
    </location>
</feature>
<protein>
    <recommendedName>
        <fullName evidence="2">Metallo-beta-lactamase domain-containing protein</fullName>
    </recommendedName>
</protein>
<dbReference type="Gene3D" id="3.60.15.10">
    <property type="entry name" value="Ribonuclease Z/Hydroxyacylglutathione hydrolase-like"/>
    <property type="match status" value="1"/>
</dbReference>
<evidence type="ECO:0000256" key="1">
    <source>
        <dbReference type="SAM" id="Phobius"/>
    </source>
</evidence>
<accession>A0A1G2ARK2</accession>
<evidence type="ECO:0000259" key="2">
    <source>
        <dbReference type="SMART" id="SM00849"/>
    </source>
</evidence>
<dbReference type="PANTHER" id="PTHR30619:SF1">
    <property type="entry name" value="RECOMBINATION PROTEIN 2"/>
    <property type="match status" value="1"/>
</dbReference>
<proteinExistence type="predicted"/>
<dbReference type="InterPro" id="IPR001279">
    <property type="entry name" value="Metallo-B-lactamas"/>
</dbReference>
<dbReference type="Pfam" id="PF00753">
    <property type="entry name" value="Lactamase_B"/>
    <property type="match status" value="1"/>
</dbReference>
<gene>
    <name evidence="3" type="ORF">A3B74_00275</name>
</gene>
<reference evidence="3 4" key="1">
    <citation type="journal article" date="2016" name="Nat. Commun.">
        <title>Thousands of microbial genomes shed light on interconnected biogeochemical processes in an aquifer system.</title>
        <authorList>
            <person name="Anantharaman K."/>
            <person name="Brown C.T."/>
            <person name="Hug L.A."/>
            <person name="Sharon I."/>
            <person name="Castelle C.J."/>
            <person name="Probst A.J."/>
            <person name="Thomas B.C."/>
            <person name="Singh A."/>
            <person name="Wilkins M.J."/>
            <person name="Karaoz U."/>
            <person name="Brodie E.L."/>
            <person name="Williams K.H."/>
            <person name="Hubbard S.S."/>
            <person name="Banfield J.F."/>
        </authorList>
    </citation>
    <scope>NUCLEOTIDE SEQUENCE [LARGE SCALE GENOMIC DNA]</scope>
</reference>
<organism evidence="3 4">
    <name type="scientific">Candidatus Kerfeldbacteria bacterium RIFCSPHIGHO2_02_FULL_42_14</name>
    <dbReference type="NCBI Taxonomy" id="1798540"/>
    <lineage>
        <taxon>Bacteria</taxon>
        <taxon>Candidatus Kerfeldiibacteriota</taxon>
    </lineage>
</organism>
<dbReference type="Proteomes" id="UP000177165">
    <property type="component" value="Unassembled WGS sequence"/>
</dbReference>
<dbReference type="PANTHER" id="PTHR30619">
    <property type="entry name" value="DNA INTERNALIZATION/COMPETENCE PROTEIN COMEC/REC2"/>
    <property type="match status" value="1"/>
</dbReference>
<feature type="transmembrane region" description="Helical" evidence="1">
    <location>
        <begin position="6"/>
        <end position="23"/>
    </location>
</feature>
<keyword evidence="1" id="KW-1133">Transmembrane helix</keyword>
<evidence type="ECO:0000313" key="3">
    <source>
        <dbReference type="EMBL" id="OGY79275.1"/>
    </source>
</evidence>
<dbReference type="CDD" id="cd07731">
    <property type="entry name" value="ComA-like_MBL-fold"/>
    <property type="match status" value="1"/>
</dbReference>
<dbReference type="SUPFAM" id="SSF56281">
    <property type="entry name" value="Metallo-hydrolase/oxidoreductase"/>
    <property type="match status" value="1"/>
</dbReference>
<dbReference type="InterPro" id="IPR052159">
    <property type="entry name" value="Competence_DNA_uptake"/>
</dbReference>
<dbReference type="InterPro" id="IPR035681">
    <property type="entry name" value="ComA-like_MBL"/>
</dbReference>
<dbReference type="EMBL" id="MHKB01000009">
    <property type="protein sequence ID" value="OGY79275.1"/>
    <property type="molecule type" value="Genomic_DNA"/>
</dbReference>
<name>A0A1G2ARK2_9BACT</name>
<dbReference type="STRING" id="1798540.A3B74_00275"/>
<dbReference type="AlphaFoldDB" id="A0A1G2ARK2"/>
<dbReference type="InterPro" id="IPR036866">
    <property type="entry name" value="RibonucZ/Hydroxyglut_hydro"/>
</dbReference>
<dbReference type="SMART" id="SM00849">
    <property type="entry name" value="Lactamase_B"/>
    <property type="match status" value="1"/>
</dbReference>
<keyword evidence="1" id="KW-0472">Membrane</keyword>
<evidence type="ECO:0000313" key="4">
    <source>
        <dbReference type="Proteomes" id="UP000177165"/>
    </source>
</evidence>
<comment type="caution">
    <text evidence="3">The sequence shown here is derived from an EMBL/GenBank/DDBJ whole genome shotgun (WGS) entry which is preliminary data.</text>
</comment>
<sequence length="295" mass="33904">MRVVRYSLFVTFLAGFFISYVLWHQRDILLVSFFDVGQGDSTYIRTPSGADILIDAGPDLLTLHRLGRRMPWYDRRLELLVLTHPDSDHITAAVEILRRYEVLHILLPNVANDTPVFHAIHQEIEQQHSDVHFAAVGESLQLDKVRIDVLHPSFAEYPNNASMPLDARLQPPTNDLSVVMLLTYGANRFLFTGDATRKLEETMLRRGLVTQVQFLKVAHHGSRTSTHWEFLEQVRPEIAVISVGQENRFGHPHREVLERLQNIGATILRTDIYGTIHAECDLQQCRWSFEKHDAL</sequence>
<keyword evidence="1" id="KW-0812">Transmembrane</keyword>